<proteinExistence type="predicted"/>
<dbReference type="InterPro" id="IPR009739">
    <property type="entry name" value="LprI-like_N"/>
</dbReference>
<keyword evidence="1" id="KW-0732">Signal</keyword>
<keyword evidence="4" id="KW-1185">Reference proteome</keyword>
<evidence type="ECO:0000259" key="2">
    <source>
        <dbReference type="Pfam" id="PF07007"/>
    </source>
</evidence>
<feature type="domain" description="Lysozyme inhibitor LprI-like N-terminal" evidence="2">
    <location>
        <begin position="61"/>
        <end position="163"/>
    </location>
</feature>
<evidence type="ECO:0000313" key="4">
    <source>
        <dbReference type="Proteomes" id="UP001165396"/>
    </source>
</evidence>
<dbReference type="Proteomes" id="UP001165396">
    <property type="component" value="Unassembled WGS sequence"/>
</dbReference>
<reference evidence="3" key="1">
    <citation type="submission" date="2022-07" db="EMBL/GenBank/DDBJ databases">
        <title>Pseudosulfitobacter sp. strain AP-MA-4, whole genome sequence.</title>
        <authorList>
            <person name="Jiang Y."/>
        </authorList>
    </citation>
    <scope>NUCLEOTIDE SEQUENCE</scope>
    <source>
        <strain evidence="3">AP-MA-4</strain>
    </source>
</reference>
<evidence type="ECO:0000256" key="1">
    <source>
        <dbReference type="SAM" id="SignalP"/>
    </source>
</evidence>
<dbReference type="RefSeq" id="WP_258294146.1">
    <property type="nucleotide sequence ID" value="NZ_JANKJG010000004.1"/>
</dbReference>
<name>A0ABT1Z003_9RHOB</name>
<dbReference type="Gene3D" id="1.20.1270.180">
    <property type="match status" value="1"/>
</dbReference>
<accession>A0ABT1Z003</accession>
<gene>
    <name evidence="3" type="ORF">NTA49_07850</name>
</gene>
<organism evidence="3 4">
    <name type="scientific">Pseudosulfitobacter koreensis</name>
    <dbReference type="NCBI Taxonomy" id="2968472"/>
    <lineage>
        <taxon>Bacteria</taxon>
        <taxon>Pseudomonadati</taxon>
        <taxon>Pseudomonadota</taxon>
        <taxon>Alphaproteobacteria</taxon>
        <taxon>Rhodobacterales</taxon>
        <taxon>Roseobacteraceae</taxon>
        <taxon>Pseudosulfitobacter</taxon>
    </lineage>
</organism>
<evidence type="ECO:0000313" key="3">
    <source>
        <dbReference type="EMBL" id="MCR8826447.1"/>
    </source>
</evidence>
<protein>
    <submittedName>
        <fullName evidence="3">DUF1311 domain-containing protein</fullName>
    </submittedName>
</protein>
<feature type="chain" id="PRO_5047411166" evidence="1">
    <location>
        <begin position="28"/>
        <end position="170"/>
    </location>
</feature>
<dbReference type="EMBL" id="JANKJG010000004">
    <property type="protein sequence ID" value="MCR8826447.1"/>
    <property type="molecule type" value="Genomic_DNA"/>
</dbReference>
<dbReference type="Pfam" id="PF07007">
    <property type="entry name" value="LprI"/>
    <property type="match status" value="1"/>
</dbReference>
<comment type="caution">
    <text evidence="3">The sequence shown here is derived from an EMBL/GenBank/DDBJ whole genome shotgun (WGS) entry which is preliminary data.</text>
</comment>
<feature type="signal peptide" evidence="1">
    <location>
        <begin position="1"/>
        <end position="27"/>
    </location>
</feature>
<sequence length="170" mass="18177">MFAKRNLIIAVCAAFAAQLGHVAPVAAQDLTYSSDITASCVAQAPDMNDQLACIGASANACMEDTPGGYSTYAMSGCLDRELQYWDGLLNENYSGAMTRAREADEYMDGKPSETALRDMQRAWITFRDATCDYERALWGGGTGGGPATVGCLMRLTGTQALYLADSRIGE</sequence>